<evidence type="ECO:0000313" key="10">
    <source>
        <dbReference type="EMBL" id="MBW8201862.1"/>
    </source>
</evidence>
<keyword evidence="7 8" id="KW-1133">Transmembrane helix</keyword>
<dbReference type="RefSeq" id="WP_220115150.1">
    <property type="nucleotide sequence ID" value="NZ_JAHZSV010000053.1"/>
</dbReference>
<evidence type="ECO:0000256" key="3">
    <source>
        <dbReference type="ARBA" id="ARBA00022553"/>
    </source>
</evidence>
<reference evidence="10 11" key="1">
    <citation type="submission" date="2021-08" db="EMBL/GenBank/DDBJ databases">
        <title>Muricauda profundi sp. nov., a marine bacterium isolated from deep seawater of the Mariana Trench.</title>
        <authorList>
            <person name="Wei Y."/>
        </authorList>
    </citation>
    <scope>NUCLEOTIDE SEQUENCE [LARGE SCALE GENOMIC DNA]</scope>
    <source>
        <strain evidence="10 11">W52</strain>
    </source>
</reference>
<feature type="transmembrane region" description="Helical" evidence="8">
    <location>
        <begin position="7"/>
        <end position="28"/>
    </location>
</feature>
<dbReference type="EC" id="2.7.13.3" evidence="2"/>
<dbReference type="Gene3D" id="3.30.565.10">
    <property type="entry name" value="Histidine kinase-like ATPase, C-terminal domain"/>
    <property type="match status" value="1"/>
</dbReference>
<keyword evidence="8" id="KW-0472">Membrane</keyword>
<protein>
    <recommendedName>
        <fullName evidence="2">histidine kinase</fullName>
        <ecNumber evidence="2">2.7.13.3</ecNumber>
    </recommendedName>
</protein>
<sequence length="433" mass="49527">MKLLNKSISYLSLSILAIVTLWAIIFYVNMLQEIKSSIDEGLENYKRLIIKNAEHDPSILTKNYFDESFFTIHPIEKQEALAFKDQYLDTIIAMQDADDQALEPEPVRMLVSAFESNGKFYRLKVANSMVEEDDLIGELLWDVVWLYLVLIIGILVINNIVLKKLWHPFYSLLAQLKSFRLGTSHELVRTNTTVKEFMDLESSMNHLLQQNINAFERQKEFVGNASHELQTPLAIITNKLELLLENAWVNAKEAESMSEIYQIVQRLIRLNNSLLLLTKIENKQFFDNRLVSINETVDQCVRDLEDMATFRKIKITVNAISPLKTYVDIYLANILVGNLVKNAVHHTSGKGNIIIHITEAKLQVQNTAADGPLEGELIFSRFYGSRKETGRSGLGLSIVRAIADLYGHRVQYGFDHGMHSFEIFFSPNKPSKT</sequence>
<feature type="transmembrane region" description="Helical" evidence="8">
    <location>
        <begin position="144"/>
        <end position="162"/>
    </location>
</feature>
<dbReference type="SUPFAM" id="SSF47384">
    <property type="entry name" value="Homodimeric domain of signal transducing histidine kinase"/>
    <property type="match status" value="1"/>
</dbReference>
<dbReference type="Pfam" id="PF00512">
    <property type="entry name" value="HisKA"/>
    <property type="match status" value="1"/>
</dbReference>
<keyword evidence="3" id="KW-0597">Phosphoprotein</keyword>
<evidence type="ECO:0000313" key="11">
    <source>
        <dbReference type="Proteomes" id="UP001196136"/>
    </source>
</evidence>
<evidence type="ECO:0000259" key="9">
    <source>
        <dbReference type="PROSITE" id="PS50109"/>
    </source>
</evidence>
<dbReference type="Proteomes" id="UP001196136">
    <property type="component" value="Unassembled WGS sequence"/>
</dbReference>
<dbReference type="InterPro" id="IPR003594">
    <property type="entry name" value="HATPase_dom"/>
</dbReference>
<dbReference type="CDD" id="cd00082">
    <property type="entry name" value="HisKA"/>
    <property type="match status" value="1"/>
</dbReference>
<dbReference type="PANTHER" id="PTHR45436:SF5">
    <property type="entry name" value="SENSOR HISTIDINE KINASE TRCS"/>
    <property type="match status" value="1"/>
</dbReference>
<dbReference type="PANTHER" id="PTHR45436">
    <property type="entry name" value="SENSOR HISTIDINE KINASE YKOH"/>
    <property type="match status" value="1"/>
</dbReference>
<comment type="catalytic activity">
    <reaction evidence="1">
        <text>ATP + protein L-histidine = ADP + protein N-phospho-L-histidine.</text>
        <dbReference type="EC" id="2.7.13.3"/>
    </reaction>
</comment>
<dbReference type="Pfam" id="PF02518">
    <property type="entry name" value="HATPase_c"/>
    <property type="match status" value="1"/>
</dbReference>
<evidence type="ECO:0000256" key="6">
    <source>
        <dbReference type="ARBA" id="ARBA00022777"/>
    </source>
</evidence>
<dbReference type="InterPro" id="IPR036890">
    <property type="entry name" value="HATPase_C_sf"/>
</dbReference>
<accession>A0ABS7EYI3</accession>
<keyword evidence="11" id="KW-1185">Reference proteome</keyword>
<proteinExistence type="predicted"/>
<dbReference type="Gene3D" id="1.10.287.130">
    <property type="match status" value="1"/>
</dbReference>
<dbReference type="InterPro" id="IPR005467">
    <property type="entry name" value="His_kinase_dom"/>
</dbReference>
<dbReference type="InterPro" id="IPR003661">
    <property type="entry name" value="HisK_dim/P_dom"/>
</dbReference>
<evidence type="ECO:0000256" key="7">
    <source>
        <dbReference type="ARBA" id="ARBA00022989"/>
    </source>
</evidence>
<evidence type="ECO:0000256" key="8">
    <source>
        <dbReference type="SAM" id="Phobius"/>
    </source>
</evidence>
<dbReference type="EMBL" id="JAHZSV010000053">
    <property type="protein sequence ID" value="MBW8201862.1"/>
    <property type="molecule type" value="Genomic_DNA"/>
</dbReference>
<dbReference type="InterPro" id="IPR036097">
    <property type="entry name" value="HisK_dim/P_sf"/>
</dbReference>
<gene>
    <name evidence="10" type="ORF">K1F36_18725</name>
</gene>
<keyword evidence="5 8" id="KW-0812">Transmembrane</keyword>
<organism evidence="10 11">
    <name type="scientific">Flagellimonas abyssi</name>
    <dbReference type="NCBI Taxonomy" id="2864871"/>
    <lineage>
        <taxon>Bacteria</taxon>
        <taxon>Pseudomonadati</taxon>
        <taxon>Bacteroidota</taxon>
        <taxon>Flavobacteriia</taxon>
        <taxon>Flavobacteriales</taxon>
        <taxon>Flavobacteriaceae</taxon>
        <taxon>Flagellimonas</taxon>
    </lineage>
</organism>
<evidence type="ECO:0000256" key="2">
    <source>
        <dbReference type="ARBA" id="ARBA00012438"/>
    </source>
</evidence>
<dbReference type="GO" id="GO:0016301">
    <property type="term" value="F:kinase activity"/>
    <property type="evidence" value="ECO:0007669"/>
    <property type="project" value="UniProtKB-KW"/>
</dbReference>
<keyword evidence="4" id="KW-0808">Transferase</keyword>
<dbReference type="SMART" id="SM00387">
    <property type="entry name" value="HATPase_c"/>
    <property type="match status" value="1"/>
</dbReference>
<name>A0ABS7EYI3_9FLAO</name>
<evidence type="ECO:0000256" key="5">
    <source>
        <dbReference type="ARBA" id="ARBA00022692"/>
    </source>
</evidence>
<feature type="domain" description="Histidine kinase" evidence="9">
    <location>
        <begin position="224"/>
        <end position="429"/>
    </location>
</feature>
<dbReference type="SUPFAM" id="SSF55874">
    <property type="entry name" value="ATPase domain of HSP90 chaperone/DNA topoisomerase II/histidine kinase"/>
    <property type="match status" value="1"/>
</dbReference>
<evidence type="ECO:0000256" key="4">
    <source>
        <dbReference type="ARBA" id="ARBA00022679"/>
    </source>
</evidence>
<keyword evidence="6 10" id="KW-0418">Kinase</keyword>
<dbReference type="PROSITE" id="PS50109">
    <property type="entry name" value="HIS_KIN"/>
    <property type="match status" value="1"/>
</dbReference>
<comment type="caution">
    <text evidence="10">The sequence shown here is derived from an EMBL/GenBank/DDBJ whole genome shotgun (WGS) entry which is preliminary data.</text>
</comment>
<dbReference type="InterPro" id="IPR050428">
    <property type="entry name" value="TCS_sensor_his_kinase"/>
</dbReference>
<dbReference type="SMART" id="SM00388">
    <property type="entry name" value="HisKA"/>
    <property type="match status" value="1"/>
</dbReference>
<evidence type="ECO:0000256" key="1">
    <source>
        <dbReference type="ARBA" id="ARBA00000085"/>
    </source>
</evidence>